<sequence length="252" mass="25307">MSDRGRVLVVTGGSRGIGAAVARRAAAEGWDVAVNYARDKAAADKVVAEVAAAGRRAAAIQGDMAIERDVVALFETAAALLGRIGGVVNNAGVVGSPAGRLDQASADMIARVVDLNVTGALLVAREAARRLSTARGGAGGAIVNVSSIAATLGAPGEYVWYAATKGAVDSMTVGLSRELAAEGVRVNAVSPGLIETDIHASGGQPDRLKRLGPSVPIGRAGTAEEVAETVVWLLSDAASYVTGANVRVSGGR</sequence>
<evidence type="ECO:0000313" key="4">
    <source>
        <dbReference type="Proteomes" id="UP000289708"/>
    </source>
</evidence>
<comment type="caution">
    <text evidence="3">The sequence shown here is derived from an EMBL/GenBank/DDBJ whole genome shotgun (WGS) entry which is preliminary data.</text>
</comment>
<reference evidence="3 4" key="1">
    <citation type="submission" date="2018-12" db="EMBL/GenBank/DDBJ databases">
        <title>bacterium Hansschlegelia zhihuaiae S113.</title>
        <authorList>
            <person name="He J."/>
        </authorList>
    </citation>
    <scope>NUCLEOTIDE SEQUENCE [LARGE SCALE GENOMIC DNA]</scope>
    <source>
        <strain evidence="3 4">S 113</strain>
    </source>
</reference>
<dbReference type="PROSITE" id="PS00061">
    <property type="entry name" value="ADH_SHORT"/>
    <property type="match status" value="1"/>
</dbReference>
<evidence type="ECO:0000256" key="1">
    <source>
        <dbReference type="ARBA" id="ARBA00006484"/>
    </source>
</evidence>
<dbReference type="InterPro" id="IPR036291">
    <property type="entry name" value="NAD(P)-bd_dom_sf"/>
</dbReference>
<dbReference type="PANTHER" id="PTHR43639">
    <property type="entry name" value="OXIDOREDUCTASE, SHORT-CHAIN DEHYDROGENASE/REDUCTASE FAMILY (AFU_ORTHOLOGUE AFUA_5G02870)"/>
    <property type="match status" value="1"/>
</dbReference>
<organism evidence="3 4">
    <name type="scientific">Hansschlegelia zhihuaiae</name>
    <dbReference type="NCBI Taxonomy" id="405005"/>
    <lineage>
        <taxon>Bacteria</taxon>
        <taxon>Pseudomonadati</taxon>
        <taxon>Pseudomonadota</taxon>
        <taxon>Alphaproteobacteria</taxon>
        <taxon>Hyphomicrobiales</taxon>
        <taxon>Methylopilaceae</taxon>
        <taxon>Hansschlegelia</taxon>
    </lineage>
</organism>
<comment type="similarity">
    <text evidence="1">Belongs to the short-chain dehydrogenases/reductases (SDR) family.</text>
</comment>
<dbReference type="OrthoDB" id="20590at2"/>
<proteinExistence type="inferred from homology"/>
<dbReference type="FunFam" id="3.40.50.720:FF:000084">
    <property type="entry name" value="Short-chain dehydrogenase reductase"/>
    <property type="match status" value="1"/>
</dbReference>
<dbReference type="CDD" id="cd05233">
    <property type="entry name" value="SDR_c"/>
    <property type="match status" value="1"/>
</dbReference>
<dbReference type="SUPFAM" id="SSF51735">
    <property type="entry name" value="NAD(P)-binding Rossmann-fold domains"/>
    <property type="match status" value="1"/>
</dbReference>
<dbReference type="Proteomes" id="UP000289708">
    <property type="component" value="Unassembled WGS sequence"/>
</dbReference>
<dbReference type="PANTHER" id="PTHR43639:SF1">
    <property type="entry name" value="SHORT-CHAIN DEHYDROGENASE_REDUCTASE FAMILY PROTEIN"/>
    <property type="match status" value="1"/>
</dbReference>
<name>A0A4Q0MPU5_9HYPH</name>
<evidence type="ECO:0000256" key="2">
    <source>
        <dbReference type="ARBA" id="ARBA00023002"/>
    </source>
</evidence>
<dbReference type="PRINTS" id="PR00080">
    <property type="entry name" value="SDRFAMILY"/>
</dbReference>
<dbReference type="InterPro" id="IPR020904">
    <property type="entry name" value="Sc_DH/Rdtase_CS"/>
</dbReference>
<keyword evidence="2" id="KW-0560">Oxidoreductase</keyword>
<dbReference type="Gene3D" id="3.40.50.720">
    <property type="entry name" value="NAD(P)-binding Rossmann-like Domain"/>
    <property type="match status" value="1"/>
</dbReference>
<keyword evidence="4" id="KW-1185">Reference proteome</keyword>
<evidence type="ECO:0000313" key="3">
    <source>
        <dbReference type="EMBL" id="RXF75096.1"/>
    </source>
</evidence>
<dbReference type="InterPro" id="IPR002347">
    <property type="entry name" value="SDR_fam"/>
</dbReference>
<dbReference type="EMBL" id="RYFI01000002">
    <property type="protein sequence ID" value="RXF75096.1"/>
    <property type="molecule type" value="Genomic_DNA"/>
</dbReference>
<dbReference type="AlphaFoldDB" id="A0A4Q0MPU5"/>
<dbReference type="GO" id="GO:0016491">
    <property type="term" value="F:oxidoreductase activity"/>
    <property type="evidence" value="ECO:0007669"/>
    <property type="project" value="UniProtKB-KW"/>
</dbReference>
<dbReference type="RefSeq" id="WP_128776086.1">
    <property type="nucleotide sequence ID" value="NZ_RYFI01000002.1"/>
</dbReference>
<dbReference type="PRINTS" id="PR00081">
    <property type="entry name" value="GDHRDH"/>
</dbReference>
<gene>
    <name evidence="3" type="ORF">EK403_03355</name>
</gene>
<protein>
    <submittedName>
        <fullName evidence="3">SDR family oxidoreductase</fullName>
    </submittedName>
</protein>
<dbReference type="Pfam" id="PF13561">
    <property type="entry name" value="adh_short_C2"/>
    <property type="match status" value="1"/>
</dbReference>
<accession>A0A4Q0MPU5</accession>